<dbReference type="InterPro" id="IPR036390">
    <property type="entry name" value="WH_DNA-bd_sf"/>
</dbReference>
<feature type="domain" description="Fork-head" evidence="9">
    <location>
        <begin position="67"/>
        <end position="161"/>
    </location>
</feature>
<evidence type="ECO:0000256" key="2">
    <source>
        <dbReference type="ARBA" id="ARBA00023015"/>
    </source>
</evidence>
<feature type="non-terminal residue" evidence="10">
    <location>
        <position position="363"/>
    </location>
</feature>
<keyword evidence="4" id="KW-0804">Transcription</keyword>
<dbReference type="FunFam" id="1.10.10.10:FF:000016">
    <property type="entry name" value="Forkhead box protein I1"/>
    <property type="match status" value="1"/>
</dbReference>
<keyword evidence="2" id="KW-0805">Transcription regulation</keyword>
<evidence type="ECO:0000256" key="5">
    <source>
        <dbReference type="ARBA" id="ARBA00023242"/>
    </source>
</evidence>
<evidence type="ECO:0000256" key="3">
    <source>
        <dbReference type="ARBA" id="ARBA00023125"/>
    </source>
</evidence>
<dbReference type="InterPro" id="IPR001766">
    <property type="entry name" value="Fork_head_dom"/>
</dbReference>
<dbReference type="GO" id="GO:0030154">
    <property type="term" value="P:cell differentiation"/>
    <property type="evidence" value="ECO:0007669"/>
    <property type="project" value="TreeGrafter"/>
</dbReference>
<evidence type="ECO:0000313" key="11">
    <source>
        <dbReference type="Proteomes" id="UP001497623"/>
    </source>
</evidence>
<dbReference type="Gene3D" id="1.10.10.10">
    <property type="entry name" value="Winged helix-like DNA-binding domain superfamily/Winged helix DNA-binding domain"/>
    <property type="match status" value="1"/>
</dbReference>
<feature type="DNA-binding region" description="Fork-head" evidence="6">
    <location>
        <begin position="67"/>
        <end position="161"/>
    </location>
</feature>
<dbReference type="CDD" id="cd20027">
    <property type="entry name" value="FH_FOXL1"/>
    <property type="match status" value="1"/>
</dbReference>
<keyword evidence="5 6" id="KW-0539">Nucleus</keyword>
<evidence type="ECO:0000256" key="1">
    <source>
        <dbReference type="ARBA" id="ARBA00004123"/>
    </source>
</evidence>
<dbReference type="InterPro" id="IPR047514">
    <property type="entry name" value="FH_FOXL1"/>
</dbReference>
<feature type="chain" id="PRO_5043808270" description="Fork-head domain-containing protein" evidence="8">
    <location>
        <begin position="18"/>
        <end position="363"/>
    </location>
</feature>
<dbReference type="InterPro" id="IPR030456">
    <property type="entry name" value="TF_fork_head_CS_2"/>
</dbReference>
<dbReference type="InterPro" id="IPR036388">
    <property type="entry name" value="WH-like_DNA-bd_sf"/>
</dbReference>
<dbReference type="EMBL" id="CAXKWB010014915">
    <property type="protein sequence ID" value="CAL4112112.1"/>
    <property type="molecule type" value="Genomic_DNA"/>
</dbReference>
<reference evidence="10 11" key="1">
    <citation type="submission" date="2024-05" db="EMBL/GenBank/DDBJ databases">
        <authorList>
            <person name="Wallberg A."/>
        </authorList>
    </citation>
    <scope>NUCLEOTIDE SEQUENCE [LARGE SCALE GENOMIC DNA]</scope>
</reference>
<name>A0AAV2R6H3_MEGNR</name>
<evidence type="ECO:0000313" key="10">
    <source>
        <dbReference type="EMBL" id="CAL4112112.1"/>
    </source>
</evidence>
<dbReference type="InterPro" id="IPR050211">
    <property type="entry name" value="FOX_domain-containing"/>
</dbReference>
<gene>
    <name evidence="10" type="ORF">MNOR_LOCUS19795</name>
</gene>
<evidence type="ECO:0000256" key="7">
    <source>
        <dbReference type="SAM" id="MobiDB-lite"/>
    </source>
</evidence>
<organism evidence="10 11">
    <name type="scientific">Meganyctiphanes norvegica</name>
    <name type="common">Northern krill</name>
    <name type="synonym">Thysanopoda norvegica</name>
    <dbReference type="NCBI Taxonomy" id="48144"/>
    <lineage>
        <taxon>Eukaryota</taxon>
        <taxon>Metazoa</taxon>
        <taxon>Ecdysozoa</taxon>
        <taxon>Arthropoda</taxon>
        <taxon>Crustacea</taxon>
        <taxon>Multicrustacea</taxon>
        <taxon>Malacostraca</taxon>
        <taxon>Eumalacostraca</taxon>
        <taxon>Eucarida</taxon>
        <taxon>Euphausiacea</taxon>
        <taxon>Euphausiidae</taxon>
        <taxon>Meganyctiphanes</taxon>
    </lineage>
</organism>
<keyword evidence="8" id="KW-0732">Signal</keyword>
<dbReference type="Proteomes" id="UP001497623">
    <property type="component" value="Unassembled WGS sequence"/>
</dbReference>
<evidence type="ECO:0000256" key="4">
    <source>
        <dbReference type="ARBA" id="ARBA00023163"/>
    </source>
</evidence>
<feature type="region of interest" description="Disordered" evidence="7">
    <location>
        <begin position="161"/>
        <end position="192"/>
    </location>
</feature>
<accession>A0AAV2R6H3</accession>
<comment type="subcellular location">
    <subcellularLocation>
        <location evidence="1 6">Nucleus</location>
    </subcellularLocation>
</comment>
<dbReference type="PANTHER" id="PTHR11829">
    <property type="entry name" value="FORKHEAD BOX PROTEIN"/>
    <property type="match status" value="1"/>
</dbReference>
<dbReference type="PROSITE" id="PS50039">
    <property type="entry name" value="FORK_HEAD_3"/>
    <property type="match status" value="1"/>
</dbReference>
<dbReference type="Pfam" id="PF00250">
    <property type="entry name" value="Forkhead"/>
    <property type="match status" value="1"/>
</dbReference>
<evidence type="ECO:0000256" key="8">
    <source>
        <dbReference type="SAM" id="SignalP"/>
    </source>
</evidence>
<comment type="caution">
    <text evidence="10">The sequence shown here is derived from an EMBL/GenBank/DDBJ whole genome shotgun (WGS) entry which is preliminary data.</text>
</comment>
<dbReference type="GO" id="GO:0009653">
    <property type="term" value="P:anatomical structure morphogenesis"/>
    <property type="evidence" value="ECO:0007669"/>
    <property type="project" value="TreeGrafter"/>
</dbReference>
<dbReference type="PROSITE" id="PS00658">
    <property type="entry name" value="FORK_HEAD_2"/>
    <property type="match status" value="1"/>
</dbReference>
<evidence type="ECO:0000259" key="9">
    <source>
        <dbReference type="PROSITE" id="PS50039"/>
    </source>
</evidence>
<dbReference type="AlphaFoldDB" id="A0AAV2R6H3"/>
<evidence type="ECO:0000256" key="6">
    <source>
        <dbReference type="PROSITE-ProRule" id="PRU00089"/>
    </source>
</evidence>
<proteinExistence type="predicted"/>
<dbReference type="GO" id="GO:0005634">
    <property type="term" value="C:nucleus"/>
    <property type="evidence" value="ECO:0007669"/>
    <property type="project" value="UniProtKB-SubCell"/>
</dbReference>
<keyword evidence="11" id="KW-1185">Reference proteome</keyword>
<dbReference type="PANTHER" id="PTHR11829:SF388">
    <property type="entry name" value="FORK HEAD DOMAIN-CONTAINING PROTEIN L1-RELATED"/>
    <property type="match status" value="1"/>
</dbReference>
<protein>
    <recommendedName>
        <fullName evidence="9">Fork-head domain-containing protein</fullName>
    </recommendedName>
</protein>
<keyword evidence="3 6" id="KW-0238">DNA-binding</keyword>
<dbReference type="PRINTS" id="PR00053">
    <property type="entry name" value="FORKHEAD"/>
</dbReference>
<dbReference type="SMART" id="SM00339">
    <property type="entry name" value="FH"/>
    <property type="match status" value="1"/>
</dbReference>
<dbReference type="GO" id="GO:0000978">
    <property type="term" value="F:RNA polymerase II cis-regulatory region sequence-specific DNA binding"/>
    <property type="evidence" value="ECO:0007669"/>
    <property type="project" value="TreeGrafter"/>
</dbReference>
<dbReference type="GO" id="GO:0000981">
    <property type="term" value="F:DNA-binding transcription factor activity, RNA polymerase II-specific"/>
    <property type="evidence" value="ECO:0007669"/>
    <property type="project" value="TreeGrafter"/>
</dbReference>
<sequence>MYSPVLACVSLCYPVLACVSLSCVSLLDILKFSLRDIFRSTTPICLGWFEPHAIGRVGQTVKVGGQKPPYSYIALIAMAVRSAPNQRITLSSIYRFIMDNFPYYRHNRQGWQNSIRHNLSLNDCFVKVPRDKGCPGKGSYWALDPNSADMFENGNYRRRKRRVKSFASGPSSPKDGNKGTKKQTSCEEREKCDGDGLTGDFTLPSSMDHLNCKSGMLNGWQKDTHYSIDEKLNFLCTGNEANKESSRLENLSMSPLLECGHISNSSQTITDVANILQRAHALELTTATAGTYNSPLMDHTKTSLHAIAPQANVLLVPEISTRLDTIEKSISSLNSRATSNNTASLVLGKSPIYCFSSTTKSAR</sequence>
<feature type="signal peptide" evidence="8">
    <location>
        <begin position="1"/>
        <end position="17"/>
    </location>
</feature>
<dbReference type="SUPFAM" id="SSF46785">
    <property type="entry name" value="Winged helix' DNA-binding domain"/>
    <property type="match status" value="1"/>
</dbReference>